<name>A0AAX4P5D5_9CHLO</name>
<reference evidence="3 4" key="1">
    <citation type="submission" date="2024-03" db="EMBL/GenBank/DDBJ databases">
        <title>Complete genome sequence of the green alga Chloropicon roscoffensis RCC1871.</title>
        <authorList>
            <person name="Lemieux C."/>
            <person name="Pombert J.-F."/>
            <person name="Otis C."/>
            <person name="Turmel M."/>
        </authorList>
    </citation>
    <scope>NUCLEOTIDE SEQUENCE [LARGE SCALE GENOMIC DNA]</scope>
    <source>
        <strain evidence="3 4">RCC1871</strain>
    </source>
</reference>
<dbReference type="Proteomes" id="UP001472866">
    <property type="component" value="Chromosome 04"/>
</dbReference>
<dbReference type="SUPFAM" id="SSF69593">
    <property type="entry name" value="Glycerol-3-phosphate (1)-acyltransferase"/>
    <property type="match status" value="1"/>
</dbReference>
<dbReference type="PANTHER" id="PTHR31605:SF0">
    <property type="entry name" value="GLYCEROL-3-PHOSPHATE O-ACYLTRANSFERASE 1"/>
    <property type="match status" value="1"/>
</dbReference>
<keyword evidence="1" id="KW-1133">Transmembrane helix</keyword>
<evidence type="ECO:0000256" key="1">
    <source>
        <dbReference type="SAM" id="Phobius"/>
    </source>
</evidence>
<sequence length="664" mass="74142">MSSLSDSSSTEHLSHGIAPKARFVVSPHWLLWLGLGAAATAGSCGFPQEVNLSLGAAFVVVWALVGVTPKQMIALGVDALIELYFREYMVIGEEKVPSKGAVIFVCGPHSNQFLDPCVVSRGTERDIRYIIAAKSLRRKDLGWLFKYADPVPVERQQDLKRAGRGKVTVKGDRVVGIGTKFLEDFAGEGKFQILVAAPAGEKAKPAPARVKEILGDDEILLEAEAARDRPEPSKFHVLPPVKHDVMFESVYSHLGGGGALGIFPEGGSHDRTELLPLKVGVCLMALGAMGKYPESPVHLVPVGLNYFSQHKFNSRVLVKYGDPIAIKGDGAILRMFKSGGDLKKRAVGDLLRVIEAALRRVTVQAPDFATLKTFWVVRDLYCPTKRLLEMSSVDQVLLAQAFASDYHRVREDPAVDPLLDRIRNYSRKLSGLGLRDKGNIKTALLVKSHSKANLLILLVLRCLYVFLLLVVFLPIFLALFPVYVVASKYSTRKSAEAVAASTVKIKGRDVMGTYKLLIAIPMLLVGHLLDCFLLRWSLGEAPAMAYFFFAPFAQFLVYKRIPELVEYLRVTRTLAFALFTKDQTKEIVKERERLKTEVRELVDRVQWGFDSELVREHRVRRSDTHDSFRLDDFEDFEKTFSKSMAKLYDFTQGDIHDDLLYKND</sequence>
<dbReference type="PANTHER" id="PTHR31605">
    <property type="entry name" value="GLYCEROL-3-PHOSPHATE O-ACYLTRANSFERASE 1"/>
    <property type="match status" value="1"/>
</dbReference>
<dbReference type="GO" id="GO:0016287">
    <property type="term" value="F:glycerone-phosphate O-acyltransferase activity"/>
    <property type="evidence" value="ECO:0007669"/>
    <property type="project" value="TreeGrafter"/>
</dbReference>
<gene>
    <name evidence="3" type="ORF">HKI87_04g28210</name>
</gene>
<feature type="domain" description="Phospholipid/glycerol acyltransferase" evidence="2">
    <location>
        <begin position="103"/>
        <end position="307"/>
    </location>
</feature>
<dbReference type="EMBL" id="CP151504">
    <property type="protein sequence ID" value="WZN61286.1"/>
    <property type="molecule type" value="Genomic_DNA"/>
</dbReference>
<keyword evidence="4" id="KW-1185">Reference proteome</keyword>
<evidence type="ECO:0000259" key="2">
    <source>
        <dbReference type="SMART" id="SM00563"/>
    </source>
</evidence>
<dbReference type="SMART" id="SM00563">
    <property type="entry name" value="PlsC"/>
    <property type="match status" value="1"/>
</dbReference>
<organism evidence="3 4">
    <name type="scientific">Chloropicon roscoffensis</name>
    <dbReference type="NCBI Taxonomy" id="1461544"/>
    <lineage>
        <taxon>Eukaryota</taxon>
        <taxon>Viridiplantae</taxon>
        <taxon>Chlorophyta</taxon>
        <taxon>Chloropicophyceae</taxon>
        <taxon>Chloropicales</taxon>
        <taxon>Chloropicaceae</taxon>
        <taxon>Chloropicon</taxon>
    </lineage>
</organism>
<accession>A0AAX4P5D5</accession>
<dbReference type="InterPro" id="IPR002123">
    <property type="entry name" value="Plipid/glycerol_acylTrfase"/>
</dbReference>
<proteinExistence type="predicted"/>
<evidence type="ECO:0000313" key="3">
    <source>
        <dbReference type="EMBL" id="WZN61286.1"/>
    </source>
</evidence>
<keyword evidence="1" id="KW-0812">Transmembrane</keyword>
<dbReference type="GO" id="GO:0008654">
    <property type="term" value="P:phospholipid biosynthetic process"/>
    <property type="evidence" value="ECO:0007669"/>
    <property type="project" value="TreeGrafter"/>
</dbReference>
<protein>
    <submittedName>
        <fullName evidence="3">Glycerol-3-phosphate o-acyltransferase</fullName>
    </submittedName>
</protein>
<dbReference type="GO" id="GO:0004366">
    <property type="term" value="F:glycerol-3-phosphate O-acyltransferase activity"/>
    <property type="evidence" value="ECO:0007669"/>
    <property type="project" value="TreeGrafter"/>
</dbReference>
<keyword evidence="1" id="KW-0472">Membrane</keyword>
<feature type="transmembrane region" description="Helical" evidence="1">
    <location>
        <begin position="516"/>
        <end position="537"/>
    </location>
</feature>
<dbReference type="AlphaFoldDB" id="A0AAX4P5D5"/>
<feature type="transmembrane region" description="Helical" evidence="1">
    <location>
        <begin position="463"/>
        <end position="486"/>
    </location>
</feature>
<dbReference type="InterPro" id="IPR052744">
    <property type="entry name" value="GPAT/DAPAT"/>
</dbReference>
<evidence type="ECO:0000313" key="4">
    <source>
        <dbReference type="Proteomes" id="UP001472866"/>
    </source>
</evidence>